<keyword evidence="9" id="KW-1003">Cell membrane</keyword>
<comment type="pathway">
    <text evidence="1 9">Bacterial outer membrane biogenesis; LPS core biosynthesis.</text>
</comment>
<evidence type="ECO:0000256" key="7">
    <source>
        <dbReference type="PIRSR" id="PIRSR639901-1"/>
    </source>
</evidence>
<dbReference type="UniPathway" id="UPA00958"/>
<comment type="function">
    <text evidence="9">Involved in lipopolysaccharide (LPS) biosynthesis. Catalyzes the transfer of 3-deoxy-D-manno-octulosonate (Kdo) residue(s) from CMP-Kdo to lipid IV(A), the tetraacyldisaccharide-1,4'-bisphosphate precursor of lipid A.</text>
</comment>
<evidence type="ECO:0000256" key="1">
    <source>
        <dbReference type="ARBA" id="ARBA00004713"/>
    </source>
</evidence>
<dbReference type="InterPro" id="IPR007507">
    <property type="entry name" value="Glycos_transf_N"/>
</dbReference>
<keyword evidence="4 9" id="KW-0808">Transferase</keyword>
<dbReference type="GO" id="GO:0005886">
    <property type="term" value="C:plasma membrane"/>
    <property type="evidence" value="ECO:0007669"/>
    <property type="project" value="UniProtKB-SubCell"/>
</dbReference>
<proteinExistence type="inferred from homology"/>
<dbReference type="InterPro" id="IPR039901">
    <property type="entry name" value="Kdotransferase"/>
</dbReference>
<accession>A0A1T0CGQ2</accession>
<dbReference type="PANTHER" id="PTHR42755:SF1">
    <property type="entry name" value="3-DEOXY-D-MANNO-OCTULOSONIC ACID TRANSFERASE, MITOCHONDRIAL-RELATED"/>
    <property type="match status" value="1"/>
</dbReference>
<evidence type="ECO:0000259" key="10">
    <source>
        <dbReference type="Pfam" id="PF04413"/>
    </source>
</evidence>
<comment type="caution">
    <text evidence="11">The sequence shown here is derived from an EMBL/GenBank/DDBJ whole genome shotgun (WGS) entry which is preliminary data.</text>
</comment>
<evidence type="ECO:0000313" key="11">
    <source>
        <dbReference type="EMBL" id="OOS21536.1"/>
    </source>
</evidence>
<dbReference type="STRING" id="90241.B0682_02280"/>
<comment type="catalytic activity">
    <reaction evidence="6 9">
        <text>lipid IVA (E. coli) + CMP-3-deoxy-beta-D-manno-octulosonate = alpha-Kdo-(2-&gt;6)-lipid IVA (E. coli) + CMP + H(+)</text>
        <dbReference type="Rhea" id="RHEA:28066"/>
        <dbReference type="ChEBI" id="CHEBI:15378"/>
        <dbReference type="ChEBI" id="CHEBI:58603"/>
        <dbReference type="ChEBI" id="CHEBI:60364"/>
        <dbReference type="ChEBI" id="CHEBI:60377"/>
        <dbReference type="ChEBI" id="CHEBI:85987"/>
        <dbReference type="EC" id="2.4.99.12"/>
    </reaction>
</comment>
<reference evidence="11 12" key="1">
    <citation type="submission" date="2017-02" db="EMBL/GenBank/DDBJ databases">
        <title>Draft genome sequence of Moraxella lincolnii CCUG 9405T type strain.</title>
        <authorList>
            <person name="Salva-Serra F."/>
            <person name="Engstrom-Jakobsson H."/>
            <person name="Thorell K."/>
            <person name="Jaen-Luchoro D."/>
            <person name="Gonzales-Siles L."/>
            <person name="Karlsson R."/>
            <person name="Yazdan S."/>
            <person name="Boulund F."/>
            <person name="Johnning A."/>
            <person name="Engstrand L."/>
            <person name="Kristiansson E."/>
            <person name="Moore E."/>
        </authorList>
    </citation>
    <scope>NUCLEOTIDE SEQUENCE [LARGE SCALE GENOMIC DNA]</scope>
    <source>
        <strain evidence="11 12">CCUG 9405</strain>
    </source>
</reference>
<evidence type="ECO:0000256" key="2">
    <source>
        <dbReference type="ARBA" id="ARBA00012621"/>
    </source>
</evidence>
<name>A0A1T0CGQ2_9GAMM</name>
<evidence type="ECO:0000256" key="5">
    <source>
        <dbReference type="ARBA" id="ARBA00031445"/>
    </source>
</evidence>
<dbReference type="GO" id="GO:0009245">
    <property type="term" value="P:lipid A biosynthetic process"/>
    <property type="evidence" value="ECO:0007669"/>
    <property type="project" value="TreeGrafter"/>
</dbReference>
<feature type="active site" description="Proton acceptor" evidence="7">
    <location>
        <position position="114"/>
    </location>
</feature>
<dbReference type="GO" id="GO:0009244">
    <property type="term" value="P:lipopolysaccharide core region biosynthetic process"/>
    <property type="evidence" value="ECO:0007669"/>
    <property type="project" value="UniProtKB-UniRule"/>
</dbReference>
<comment type="similarity">
    <text evidence="9">Belongs to the glycosyltransferase group 1 family.</text>
</comment>
<dbReference type="Gene3D" id="3.40.50.2000">
    <property type="entry name" value="Glycogen Phosphorylase B"/>
    <property type="match status" value="1"/>
</dbReference>
<protein>
    <recommendedName>
        <fullName evidence="3 9">3-deoxy-D-manno-octulosonic acid transferase</fullName>
        <shortName evidence="9">Kdo transferase</shortName>
        <ecNumber evidence="2 9">2.4.99.12</ecNumber>
    </recommendedName>
    <alternativeName>
        <fullName evidence="5 9">Lipid IV(A) 3-deoxy-D-manno-octulosonic acid transferase</fullName>
    </alternativeName>
</protein>
<dbReference type="EMBL" id="MUYT01000004">
    <property type="protein sequence ID" value="OOS21536.1"/>
    <property type="molecule type" value="Genomic_DNA"/>
</dbReference>
<organism evidence="11 12">
    <name type="scientific">Lwoffella lincolnii</name>
    <dbReference type="NCBI Taxonomy" id="90241"/>
    <lineage>
        <taxon>Bacteria</taxon>
        <taxon>Pseudomonadati</taxon>
        <taxon>Pseudomonadota</taxon>
        <taxon>Gammaproteobacteria</taxon>
        <taxon>Moraxellales</taxon>
        <taxon>Moraxellaceae</taxon>
        <taxon>Lwoffella</taxon>
    </lineage>
</organism>
<comment type="subcellular location">
    <subcellularLocation>
        <location evidence="9">Cell membrane</location>
    </subcellularLocation>
</comment>
<gene>
    <name evidence="11" type="ORF">B0682_02280</name>
</gene>
<feature type="site" description="Transition state stabilizer" evidence="8">
    <location>
        <position position="187"/>
    </location>
</feature>
<evidence type="ECO:0000313" key="12">
    <source>
        <dbReference type="Proteomes" id="UP000191094"/>
    </source>
</evidence>
<dbReference type="Gene3D" id="3.40.50.11720">
    <property type="entry name" value="3-Deoxy-D-manno-octulosonic-acid transferase, N-terminal domain"/>
    <property type="match status" value="1"/>
</dbReference>
<keyword evidence="9" id="KW-0472">Membrane</keyword>
<dbReference type="AlphaFoldDB" id="A0A1T0CGQ2"/>
<dbReference type="RefSeq" id="WP_078306496.1">
    <property type="nucleotide sequence ID" value="NZ_CP174475.1"/>
</dbReference>
<dbReference type="OrthoDB" id="9789797at2"/>
<evidence type="ECO:0000256" key="9">
    <source>
        <dbReference type="RuleBase" id="RU365103"/>
    </source>
</evidence>
<feature type="domain" description="3-deoxy-D-manno-octulosonic-acid transferase N-terminal" evidence="10">
    <location>
        <begin position="103"/>
        <end position="264"/>
    </location>
</feature>
<keyword evidence="12" id="KW-1185">Reference proteome</keyword>
<evidence type="ECO:0000256" key="8">
    <source>
        <dbReference type="PIRSR" id="PIRSR639901-2"/>
    </source>
</evidence>
<evidence type="ECO:0000256" key="3">
    <source>
        <dbReference type="ARBA" id="ARBA00019077"/>
    </source>
</evidence>
<feature type="site" description="Transition state stabilizer" evidence="8">
    <location>
        <position position="263"/>
    </location>
</feature>
<dbReference type="GO" id="GO:0043842">
    <property type="term" value="F:Kdo transferase activity"/>
    <property type="evidence" value="ECO:0007669"/>
    <property type="project" value="UniProtKB-EC"/>
</dbReference>
<dbReference type="Pfam" id="PF04413">
    <property type="entry name" value="Glycos_transf_N"/>
    <property type="match status" value="1"/>
</dbReference>
<keyword evidence="9" id="KW-0448">Lipopolysaccharide biosynthesis</keyword>
<evidence type="ECO:0000256" key="4">
    <source>
        <dbReference type="ARBA" id="ARBA00022679"/>
    </source>
</evidence>
<evidence type="ECO:0000256" key="6">
    <source>
        <dbReference type="ARBA" id="ARBA00049183"/>
    </source>
</evidence>
<sequence length="494" mass="55740">MINKTTITQQSTFAKKPPLYYRLLIRIAQPFYHWWLWYRHQRCANPYYEQEIADRFGQRYHTKQQAPTSLLTSDKLMTDELTSDKLMANDTSNKLAGVNTDFGCIWIHAVSLGEMNTIAPMLRAFLALGFDIYLTNTTHTGHARGRSLFTKEIADGRVRHGFVPIDEPKVIQAFLKQVLPVATLFVETELWANTLYELKRCCIPTFLVNARLSAKSAKRYQTFAKLSQSMMHNLTGIIVQDDLSAQRFRQLGATQTMLAPSLKWQIQDNHRDEHVDFGFLLQTQQTKQAGENVSRPIYVLGSSHAGEEALFLAVHQRLLSDFADALLILVPRHPERFNDVASLLNVSGFTWQRRSNNPKQVIATDIQVYLADSMGELMGFYALADVAVVGGSFVNIGGHNPIEAVQLGVPVIMGAYTQSCQSIVDELRQVGALWQLAIDKTQEQAIEQVTQQLHIWLTEPKQALQAGMSGQALVQSHQHAQQQQMQPILTAIGY</sequence>
<dbReference type="EC" id="2.4.99.12" evidence="2 9"/>
<dbReference type="PANTHER" id="PTHR42755">
    <property type="entry name" value="3-DEOXY-MANNO-OCTULOSONATE CYTIDYLYLTRANSFERASE"/>
    <property type="match status" value="1"/>
</dbReference>
<dbReference type="Proteomes" id="UP000191094">
    <property type="component" value="Unassembled WGS sequence"/>
</dbReference>
<dbReference type="InterPro" id="IPR038107">
    <property type="entry name" value="Glycos_transf_N_sf"/>
</dbReference>